<feature type="transmembrane region" description="Helical" evidence="8">
    <location>
        <begin position="88"/>
        <end position="107"/>
    </location>
</feature>
<dbReference type="PANTHER" id="PTHR34975">
    <property type="entry name" value="SPORE GERMINATION PROTEIN A2"/>
    <property type="match status" value="1"/>
</dbReference>
<keyword evidence="5 8" id="KW-0812">Transmembrane</keyword>
<feature type="transmembrane region" description="Helical" evidence="8">
    <location>
        <begin position="271"/>
        <end position="295"/>
    </location>
</feature>
<evidence type="ECO:0000256" key="4">
    <source>
        <dbReference type="ARBA" id="ARBA00022544"/>
    </source>
</evidence>
<accession>A0ABW1WAT0</accession>
<dbReference type="Proteomes" id="UP001596267">
    <property type="component" value="Unassembled WGS sequence"/>
</dbReference>
<feature type="transmembrane region" description="Helical" evidence="8">
    <location>
        <begin position="188"/>
        <end position="209"/>
    </location>
</feature>
<gene>
    <name evidence="9" type="ORF">ACFP7A_02015</name>
</gene>
<reference evidence="10" key="1">
    <citation type="journal article" date="2019" name="Int. J. Syst. Evol. Microbiol.">
        <title>The Global Catalogue of Microorganisms (GCM) 10K type strain sequencing project: providing services to taxonomists for standard genome sequencing and annotation.</title>
        <authorList>
            <consortium name="The Broad Institute Genomics Platform"/>
            <consortium name="The Broad Institute Genome Sequencing Center for Infectious Disease"/>
            <person name="Wu L."/>
            <person name="Ma J."/>
        </authorList>
    </citation>
    <scope>NUCLEOTIDE SEQUENCE [LARGE SCALE GENOMIC DNA]</scope>
    <source>
        <strain evidence="10">CCUG 42001</strain>
    </source>
</reference>
<dbReference type="NCBIfam" id="TIGR00912">
    <property type="entry name" value="2A0309"/>
    <property type="match status" value="1"/>
</dbReference>
<dbReference type="PANTHER" id="PTHR34975:SF2">
    <property type="entry name" value="SPORE GERMINATION PROTEIN A2"/>
    <property type="match status" value="1"/>
</dbReference>
<evidence type="ECO:0000256" key="7">
    <source>
        <dbReference type="ARBA" id="ARBA00023136"/>
    </source>
</evidence>
<keyword evidence="3" id="KW-0813">Transport</keyword>
<dbReference type="EMBL" id="JBHSTQ010000001">
    <property type="protein sequence ID" value="MFC6385363.1"/>
    <property type="molecule type" value="Genomic_DNA"/>
</dbReference>
<comment type="caution">
    <text evidence="9">The sequence shown here is derived from an EMBL/GenBank/DDBJ whole genome shotgun (WGS) entry which is preliminary data.</text>
</comment>
<feature type="transmembrane region" description="Helical" evidence="8">
    <location>
        <begin position="221"/>
        <end position="244"/>
    </location>
</feature>
<keyword evidence="10" id="KW-1185">Reference proteome</keyword>
<comment type="subcellular location">
    <subcellularLocation>
        <location evidence="1">Membrane</location>
        <topology evidence="1">Multi-pass membrane protein</topology>
    </subcellularLocation>
</comment>
<dbReference type="Pfam" id="PF03845">
    <property type="entry name" value="Spore_permease"/>
    <property type="match status" value="1"/>
</dbReference>
<comment type="similarity">
    <text evidence="2">Belongs to the amino acid-polyamine-organocation (APC) superfamily. Spore germination protein (SGP) (TC 2.A.3.9) family.</text>
</comment>
<feature type="transmembrane region" description="Helical" evidence="8">
    <location>
        <begin position="43"/>
        <end position="62"/>
    </location>
</feature>
<evidence type="ECO:0000256" key="3">
    <source>
        <dbReference type="ARBA" id="ARBA00022448"/>
    </source>
</evidence>
<feature type="transmembrane region" description="Helical" evidence="8">
    <location>
        <begin position="12"/>
        <end position="31"/>
    </location>
</feature>
<sequence>MKKINETHTVGPLAAFFIPQAMQIGVGFLSFASVVTKASGQDAWIAVLISGLSTLLVMWFILRLLENERKYGTPDLFSVHYRIFGKRIGAILNFLSFLYVIGFSVAYLRSIIEILQVEIFNQLSTLSFSILFCLIVWYIVIGGIRNILGVCLLSFIYLVPVFSTAIFVVPHAHFSNLLPIFDHGLQDILSSSFVSTFAYLGFEFLLFVYPFIKSPKDAKKWAYFGLLTTMYTYLMIVLLSILFFGQGELQNTIWPALTFWKSVRFPFLEHIDIICVIILLWNLVPVISLCSWVLARGIKFTFPNVKMKYSLIGILILTIVLTVLIQNGEQVKQVGALINNSGFIFIYLYIPLLLFCQWLKKILSGESA</sequence>
<protein>
    <submittedName>
        <fullName evidence="9">GerAB/ArcD/ProY family transporter</fullName>
    </submittedName>
</protein>
<keyword evidence="6 8" id="KW-1133">Transmembrane helix</keyword>
<feature type="transmembrane region" description="Helical" evidence="8">
    <location>
        <begin position="307"/>
        <end position="325"/>
    </location>
</feature>
<keyword evidence="7 8" id="KW-0472">Membrane</keyword>
<evidence type="ECO:0000256" key="6">
    <source>
        <dbReference type="ARBA" id="ARBA00022989"/>
    </source>
</evidence>
<feature type="transmembrane region" description="Helical" evidence="8">
    <location>
        <begin position="119"/>
        <end position="140"/>
    </location>
</feature>
<evidence type="ECO:0000256" key="2">
    <source>
        <dbReference type="ARBA" id="ARBA00007998"/>
    </source>
</evidence>
<evidence type="ECO:0000313" key="10">
    <source>
        <dbReference type="Proteomes" id="UP001596267"/>
    </source>
</evidence>
<proteinExistence type="inferred from homology"/>
<dbReference type="RefSeq" id="WP_253054502.1">
    <property type="nucleotide sequence ID" value="NZ_JAMXWN010000007.1"/>
</dbReference>
<name>A0ABW1WAT0_9BACL</name>
<evidence type="ECO:0000256" key="5">
    <source>
        <dbReference type="ARBA" id="ARBA00022692"/>
    </source>
</evidence>
<dbReference type="InterPro" id="IPR004761">
    <property type="entry name" value="Spore_GerAB"/>
</dbReference>
<evidence type="ECO:0000256" key="1">
    <source>
        <dbReference type="ARBA" id="ARBA00004141"/>
    </source>
</evidence>
<organism evidence="9 10">
    <name type="scientific">Sporolactobacillus kofuensis</name>
    <dbReference type="NCBI Taxonomy" id="269672"/>
    <lineage>
        <taxon>Bacteria</taxon>
        <taxon>Bacillati</taxon>
        <taxon>Bacillota</taxon>
        <taxon>Bacilli</taxon>
        <taxon>Bacillales</taxon>
        <taxon>Sporolactobacillaceae</taxon>
        <taxon>Sporolactobacillus</taxon>
    </lineage>
</organism>
<dbReference type="Gene3D" id="1.20.1740.10">
    <property type="entry name" value="Amino acid/polyamine transporter I"/>
    <property type="match status" value="1"/>
</dbReference>
<evidence type="ECO:0000313" key="9">
    <source>
        <dbReference type="EMBL" id="MFC6385363.1"/>
    </source>
</evidence>
<keyword evidence="4" id="KW-0309">Germination</keyword>
<feature type="transmembrane region" description="Helical" evidence="8">
    <location>
        <begin position="147"/>
        <end position="168"/>
    </location>
</feature>
<evidence type="ECO:0000256" key="8">
    <source>
        <dbReference type="SAM" id="Phobius"/>
    </source>
</evidence>
<feature type="transmembrane region" description="Helical" evidence="8">
    <location>
        <begin position="337"/>
        <end position="359"/>
    </location>
</feature>